<dbReference type="GO" id="GO:0007032">
    <property type="term" value="P:endosome organization"/>
    <property type="evidence" value="ECO:0007669"/>
    <property type="project" value="InterPro"/>
</dbReference>
<dbReference type="InterPro" id="IPR044978">
    <property type="entry name" value="GRV2/DNAJC13"/>
</dbReference>
<evidence type="ECO:0000259" key="2">
    <source>
        <dbReference type="PROSITE" id="PS50076"/>
    </source>
</evidence>
<feature type="domain" description="J" evidence="2">
    <location>
        <begin position="1814"/>
        <end position="1874"/>
    </location>
</feature>
<dbReference type="Pfam" id="PF00226">
    <property type="entry name" value="DnaJ"/>
    <property type="match status" value="1"/>
</dbReference>
<proteinExistence type="predicted"/>
<evidence type="ECO:0000313" key="3">
    <source>
        <dbReference type="EMBL" id="GAX72903.1"/>
    </source>
</evidence>
<dbReference type="GO" id="GO:2000641">
    <property type="term" value="P:regulation of early endosome to late endosome transport"/>
    <property type="evidence" value="ECO:0007669"/>
    <property type="project" value="InterPro"/>
</dbReference>
<name>A0A250WQ04_9CHLO</name>
<dbReference type="EMBL" id="BEGY01000001">
    <property type="protein sequence ID" value="GAX72903.1"/>
    <property type="molecule type" value="Genomic_DNA"/>
</dbReference>
<dbReference type="PANTHER" id="PTHR36983:SF2">
    <property type="entry name" value="DNAJ HOMOLOG SUBFAMILY C MEMBER 13"/>
    <property type="match status" value="1"/>
</dbReference>
<dbReference type="CDD" id="cd06257">
    <property type="entry name" value="DnaJ"/>
    <property type="match status" value="1"/>
</dbReference>
<sequence>MNLLVGRKKPDPQPSHCVARYICTKISWRGKYRRILYITPAVLVTLDPSTFKLTNSYSISTDADVDGIVLGAGTDDEGEIVINARGDKKSKFQPLRFLVRGRAQLLTDLFHCMTSSGIHVNPTVIRVLGSADTYVGYRYLGREGAWAPVNIHISCSTLVCTDYTTGEVVFRTDLSELGTPAFSMLGTPTVGAKPEGGIFAVHRRYQRRPELLASRQREALVQVAITSASKRLGLSLRVDSSPSAAASSPEQVLMSCSMLAERNIQALTYLRSWEVLRLQQRQEAPPALMLLDSQMQGKPVSNSGVIATAVAAAAAASGTSQHAVSAPADILQALGIARGAHVVTCQLSLSSSVLVERTRITGPGSGTPVRSAEGDEQQQQQQLLHQQSSMAASVTFSDQDQRVLGGIAALVRFIGDPRLLGIEWVDPSLPPTLYTTTERDDILAALSSAAQAASGRPIPILAGLTAPGDALLGGGVGTSGTPASLQTLNPALSGLSSVTGGGRSCAVRVEAEVERWFLEELAARAKTAHADLSSGAKGMFFNATVDFPTPIMGMELSTPIMSGMDAASGVSGSGCEAIELLVEFMFEFNACIPYAGPSEAAMAVSKQLLDPQVVASLMALLPVALQPGLPCNHLPQDDAKMAISALQCLQRLSTWHDFAEALMASSGAIGRVFAAYCCGCDAVVCEAARLLLRFWAPAAARSGTAPWMLLSKPSVDVLPTSPTSPHAMASPTLPTYEPSHADLLLSKAAKALCFTNSNLEQRCTQLLTPLARLGSTGRPGRSLCASGGPPSPSTSAAVIELVSAVACEPWSTLTDSKLLAQVLKDCAAIGRPLFSLFQHPAADVADGATLLMAAIAGAGAEAAEPLREAALAEGAVLTHLHRALFSASGSQAQLSRQLIACWCDEHPASLALMRRTFPPGLVRFLNVSRQQEQQQHSQATPMLQLQVPPHAQQQSNPNPPSASTEGAGPAPLPGKHIQGQNVGGSTGSSTGPGATLPGDQQHYTVAPLNSQNITTAVAATVNAAHPASHQLPPGVAPPAPAPPADAAPLMHPPAASPSLPPSPAPTLAQAGSPSQAAVSAARGVGLRGNWPAFWAACLRDHRHAGLIWNQTTRLELRDALEKEEAGFRSGKVSTSSATSPVPNSSSSPNGKILVLHPCWNHSEFAVEYPSLDAHLNVGGIYVSLLIEGGDADAVNKVPNPKDLFHALYHRYLNEGDWELRLQYGAVVDNPSSSSPVDTASTKVATAVSVTQELCLRAMTAVYSAHAGAIGPVEVGAMLHLLRVMDITTRRPIRQRVLQLLHALLMPETSSPQSQRSARTNAYSLVGGGGSTAPGSLSGVELLVHLLATAHEDKGAATARLMAASAPSGTPSAGIASAGMGSARPVAPLLLAATAHEEVPHEWWWYPRGFSPKGDIQDDVTIHQNESSGPGGRLDPHSAPLQDGHGRAGPLSKQEISWLHSKSLISSTSTYFWASGMVSPMPLGQIRELRWWLATGPSPLGPGGTPRLALHIILSLVRLQAAADAVTGAPLMPQPRVHRILTSPRCLPHLCQIFLTQEPDLVTGAATLLREVLVPSAVTSSTTSSGSSTLADRPAAATTRVRVSEAYNQAVMQPTGEHALPASPALSRLYLTGALYFALSYVGSNLEEVAAFLRATHLRQSFKGVPHASDVGLPLAQRSYLGHVLPESLIHVLEVYGPSAFANALAGDSETPEVVWGHAMRMGRLLPQLNQHLGDFPTRLSQRWSQAWDYAPLPPLSYPELAEEMWCHRYYLQSLCDEIRFPDWQIQDHVQLLQALFSAWREELARQPLTMTEGEACSILGISGGADGKVSEEEMRRAYRNLARKLHPDKNPDPEARPLFQRLQKAYERLQAGAQGGQGPQMWRLLLILRCQVIMYRRYPSVLQPFKYAGYPLLLEALGRPPSSTASSSGSDKTASAEVPVSALSPESMQLTQMCVELCWLTCVASQRNAEELLRAGGVDSLSSILYKFIPLVQQKLPGKHSALALTNATQVGRKSLSMEQQHQEGGGRDDQIASVLTSVLRCLAVLAATSHSAREALAGQPDLVAAVAHCCSLMRVQNSGGASGPSLRCAAAVEAALLAVAYMCAHEGLQRQLLEGPAVVLSRVMPLLFGYDSTLSTDIIQGFEVPFSISRNLQSATVSSTLDGATAAAAGAMTAETPLSALFRALDTPLERPGLSSVLTYHAILAARCLARLAGVLPPPHSTPHYEAARLVIGALLTPPLAIRLSEPDLRPLLQLLTGSLESPTAIWDPAMREELLTVLREMEEAGGCNTTTVSKWSHTRLMGELQLGGVFVRVYNAQPSPPPPNTEGFCKALVTFLYERLIETPPEGGLLQLLRQMAEQTPSSSMGGVAGQQDNVTRETGLAALGAAGQSLVSHLRQVLQALGLLLQSDARLLGLVASTSAIAPIAACMQPAALLTGDCAARGKHEPGLVLEAADQLAVASIELLLLMTQNAGCQAAMTQELHTVRCLYWIAYCPTSYNCLDGSLRLLRAVAGQQQVCVVAAGQGGALLLLNVLLRPGGMAPGAWPWPWPKSSTRGGDTGSRQEELATQSAVQAAVQAAGLLARLAGVPGQGALVVSLLQSLLPAGIVAALLSGEAEQVVSELAREVETPEVMWDSSMRQATLSRVVKLSKEARAAHASGKMDVPIPVMEREGAVGCAGELYCGGVYVRLYLKDPGFPLREPRRFAEGLMERYVQTTKKALQQQQQQQQAHLPGDAEAVLLSAAAVELLRSHPALCEHVVSLGYGVQLLSTISTLAVASLPGDVMAATLGTMTAPTSHTVETYGGSALRLIHQISANSVAAEGLSTAPAPLEVVPILLKCLTSWRGPASILVLETLKRLLAVENRNRDLVVRQALRAGLPELLLGMLDWRGAAAAVPASGAAAAAAAAVAAEDRAVVRVVTVEVVTALSLEGPFAAQVAALLEASEVWQAYRHQRHDLFLPAGAVTGGSVARLLKGPEATRFALPAPEALLHAVTSPAPEALLHAVTSPAPEALLHAVTSPAPEALLHAVTSTAPDRASQGSSSNMAESAAVAAVMSASAAVPVAAEHATSQAAVSSGIAQVPAICAEGVNNDTLNGQALPAGLVVQIKDVEDKSGPLG</sequence>
<dbReference type="Proteomes" id="UP000232323">
    <property type="component" value="Unassembled WGS sequence"/>
</dbReference>
<dbReference type="SUPFAM" id="SSF48371">
    <property type="entry name" value="ARM repeat"/>
    <property type="match status" value="1"/>
</dbReference>
<feature type="region of interest" description="Disordered" evidence="1">
    <location>
        <begin position="1126"/>
        <end position="1148"/>
    </location>
</feature>
<feature type="compositionally biased region" description="Low complexity" evidence="1">
    <location>
        <begin position="1132"/>
        <end position="1148"/>
    </location>
</feature>
<keyword evidence="4" id="KW-1185">Reference proteome</keyword>
<dbReference type="Pfam" id="PF19432">
    <property type="entry name" value="RME-8_N"/>
    <property type="match status" value="3"/>
</dbReference>
<evidence type="ECO:0000256" key="1">
    <source>
        <dbReference type="SAM" id="MobiDB-lite"/>
    </source>
</evidence>
<reference evidence="3 4" key="1">
    <citation type="submission" date="2017-08" db="EMBL/GenBank/DDBJ databases">
        <title>Acidophilic green algal genome provides insights into adaptation to an acidic environment.</title>
        <authorList>
            <person name="Hirooka S."/>
            <person name="Hirose Y."/>
            <person name="Kanesaki Y."/>
            <person name="Higuchi S."/>
            <person name="Fujiwara T."/>
            <person name="Onuma R."/>
            <person name="Era A."/>
            <person name="Ohbayashi R."/>
            <person name="Uzuka A."/>
            <person name="Nozaki H."/>
            <person name="Yoshikawa H."/>
            <person name="Miyagishima S.Y."/>
        </authorList>
    </citation>
    <scope>NUCLEOTIDE SEQUENCE [LARGE SCALE GENOMIC DNA]</scope>
    <source>
        <strain evidence="3 4">NIES-2499</strain>
    </source>
</reference>
<feature type="compositionally biased region" description="Low complexity" evidence="1">
    <location>
        <begin position="987"/>
        <end position="998"/>
    </location>
</feature>
<dbReference type="InterPro" id="IPR016024">
    <property type="entry name" value="ARM-type_fold"/>
</dbReference>
<dbReference type="InterPro" id="IPR001623">
    <property type="entry name" value="DnaJ_domain"/>
</dbReference>
<feature type="compositionally biased region" description="Low complexity" evidence="1">
    <location>
        <begin position="1922"/>
        <end position="1936"/>
    </location>
</feature>
<feature type="region of interest" description="Disordered" evidence="1">
    <location>
        <begin position="1921"/>
        <end position="1940"/>
    </location>
</feature>
<dbReference type="PANTHER" id="PTHR36983">
    <property type="entry name" value="DNAJ HOMOLOG SUBFAMILY C MEMBER 13"/>
    <property type="match status" value="1"/>
</dbReference>
<dbReference type="InterPro" id="IPR045802">
    <property type="entry name" value="GRV2/DNAJC13_N"/>
</dbReference>
<evidence type="ECO:0000313" key="4">
    <source>
        <dbReference type="Proteomes" id="UP000232323"/>
    </source>
</evidence>
<protein>
    <recommendedName>
        <fullName evidence="2">J domain-containing protein</fullName>
    </recommendedName>
</protein>
<dbReference type="SUPFAM" id="SSF46565">
    <property type="entry name" value="Chaperone J-domain"/>
    <property type="match status" value="1"/>
</dbReference>
<feature type="region of interest" description="Disordered" evidence="1">
    <location>
        <begin position="948"/>
        <end position="1001"/>
    </location>
</feature>
<dbReference type="GO" id="GO:0006898">
    <property type="term" value="P:receptor-mediated endocytosis"/>
    <property type="evidence" value="ECO:0007669"/>
    <property type="project" value="TreeGrafter"/>
</dbReference>
<feature type="region of interest" description="Disordered" evidence="1">
    <location>
        <begin position="1415"/>
        <end position="1449"/>
    </location>
</feature>
<dbReference type="SMART" id="SM00271">
    <property type="entry name" value="DnaJ"/>
    <property type="match status" value="1"/>
</dbReference>
<dbReference type="OrthoDB" id="69656at2759"/>
<dbReference type="PROSITE" id="PS50076">
    <property type="entry name" value="DNAJ_2"/>
    <property type="match status" value="1"/>
</dbReference>
<feature type="compositionally biased region" description="Polar residues" evidence="1">
    <location>
        <begin position="951"/>
        <end position="964"/>
    </location>
</feature>
<organism evidence="3 4">
    <name type="scientific">Chlamydomonas eustigma</name>
    <dbReference type="NCBI Taxonomy" id="1157962"/>
    <lineage>
        <taxon>Eukaryota</taxon>
        <taxon>Viridiplantae</taxon>
        <taxon>Chlorophyta</taxon>
        <taxon>core chlorophytes</taxon>
        <taxon>Chlorophyceae</taxon>
        <taxon>CS clade</taxon>
        <taxon>Chlamydomonadales</taxon>
        <taxon>Chlamydomonadaceae</taxon>
        <taxon>Chlamydomonas</taxon>
    </lineage>
</organism>
<feature type="compositionally biased region" description="Pro residues" evidence="1">
    <location>
        <begin position="1034"/>
        <end position="1064"/>
    </location>
</feature>
<dbReference type="STRING" id="1157962.A0A250WQ04"/>
<comment type="caution">
    <text evidence="3">The sequence shown here is derived from an EMBL/GenBank/DDBJ whole genome shotgun (WGS) entry which is preliminary data.</text>
</comment>
<dbReference type="InterPro" id="IPR036869">
    <property type="entry name" value="J_dom_sf"/>
</dbReference>
<dbReference type="GO" id="GO:0010008">
    <property type="term" value="C:endosome membrane"/>
    <property type="evidence" value="ECO:0007669"/>
    <property type="project" value="TreeGrafter"/>
</dbReference>
<accession>A0A250WQ04</accession>
<gene>
    <name evidence="3" type="ORF">CEUSTIGMA_g358.t1</name>
</gene>
<feature type="region of interest" description="Disordered" evidence="1">
    <location>
        <begin position="1024"/>
        <end position="1074"/>
    </location>
</feature>
<dbReference type="Gene3D" id="1.10.287.110">
    <property type="entry name" value="DnaJ domain"/>
    <property type="match status" value="1"/>
</dbReference>